<reference evidence="2 3" key="1">
    <citation type="journal article" date="1998" name="Science">
        <title>Genome sequence of the nematode C. elegans: a platform for investigating biology.</title>
        <authorList>
            <consortium name="The C. elegans sequencing consortium"/>
            <person name="Sulson J.E."/>
            <person name="Waterston R."/>
        </authorList>
    </citation>
    <scope>NUCLEOTIDE SEQUENCE [LARGE SCALE GENOMIC DNA]</scope>
    <source>
        <strain evidence="2 3">Bristol N2</strain>
    </source>
</reference>
<organism evidence="2 3">
    <name type="scientific">Caenorhabditis elegans</name>
    <dbReference type="NCBI Taxonomy" id="6239"/>
    <lineage>
        <taxon>Eukaryota</taxon>
        <taxon>Metazoa</taxon>
        <taxon>Ecdysozoa</taxon>
        <taxon>Nematoda</taxon>
        <taxon>Chromadorea</taxon>
        <taxon>Rhabditida</taxon>
        <taxon>Rhabditina</taxon>
        <taxon>Rhabditomorpha</taxon>
        <taxon>Rhabditoidea</taxon>
        <taxon>Rhabditidae</taxon>
        <taxon>Peloderinae</taxon>
        <taxon>Caenorhabditis</taxon>
    </lineage>
</organism>
<evidence type="ECO:0000313" key="2">
    <source>
        <dbReference type="EMBL" id="CAA82935.2"/>
    </source>
</evidence>
<dbReference type="AGR" id="WB:WBGene00009592"/>
<dbReference type="EMBL" id="BX284603">
    <property type="protein sequence ID" value="CAA82935.2"/>
    <property type="molecule type" value="Genomic_DNA"/>
</dbReference>
<dbReference type="UCSC" id="F40F12.3">
    <property type="organism name" value="c. elegans"/>
</dbReference>
<dbReference type="KEGG" id="cel:CELE_F40F12.3"/>
<evidence type="ECO:0000313" key="3">
    <source>
        <dbReference type="Proteomes" id="UP000001940"/>
    </source>
</evidence>
<keyword evidence="1" id="KW-0812">Transmembrane</keyword>
<name>Q7JMS7_CAEEL</name>
<keyword evidence="1" id="KW-1133">Transmembrane helix</keyword>
<dbReference type="PaxDb" id="6239-F40F12.3"/>
<evidence type="ECO:0000256" key="1">
    <source>
        <dbReference type="SAM" id="Phobius"/>
    </source>
</evidence>
<dbReference type="GeneID" id="185551"/>
<dbReference type="AlphaFoldDB" id="Q7JMS7"/>
<feature type="transmembrane region" description="Helical" evidence="1">
    <location>
        <begin position="291"/>
        <end position="314"/>
    </location>
</feature>
<accession>Q7JMS7</accession>
<dbReference type="Proteomes" id="UP000001940">
    <property type="component" value="Chromosome III"/>
</dbReference>
<keyword evidence="3" id="KW-1185">Reference proteome</keyword>
<dbReference type="HOGENOM" id="CLU_875026_0_0_1"/>
<dbReference type="Bgee" id="WBGene00009592">
    <property type="expression patterns" value="Expressed in larva and 1 other cell type or tissue"/>
</dbReference>
<dbReference type="PhylomeDB" id="Q7JMS7"/>
<evidence type="ECO:0000313" key="4">
    <source>
        <dbReference type="WormBase" id="F40F12.3"/>
    </source>
</evidence>
<keyword evidence="1" id="KW-0472">Membrane</keyword>
<dbReference type="WormBase" id="F40F12.3">
    <property type="protein sequence ID" value="CE44328"/>
    <property type="gene ID" value="WBGene00009592"/>
</dbReference>
<protein>
    <submittedName>
        <fullName evidence="2">USP domain-containing protein</fullName>
    </submittedName>
</protein>
<gene>
    <name evidence="2" type="ORF">CELE_F40F12.3</name>
    <name evidence="2 4" type="ORF">F40F12.3</name>
</gene>
<dbReference type="CTD" id="185551"/>
<dbReference type="STRING" id="6239.F40F12.3.1"/>
<dbReference type="RefSeq" id="NP_499200.2">
    <property type="nucleotide sequence ID" value="NM_066799.2"/>
</dbReference>
<proteinExistence type="predicted"/>
<sequence>MLTCEAKAQIDGAEEERNVPKKKAKLDKKVPHVFRATLKQPKQTNLRGKFTTSCMRLLNPDTSCWLNASLQMLKRSGFNKHLQQCISMEPRHEELRKIFDGKNEFKDTSKLRQLFINPQLRTGVNNVYNGVEALIKDISTECMETEEARELFCLRINKRVVNCTGGCKPYKMSPSYRTPYISCKLKKDETFLDCVDSRQLICGKHRSGKDTGTQELRLNLTKNNSKYVWVRVSKSNDQPMKMCTIKPMVFLGHTFLLVGFEQIVGTNNIRPHNLLELHTTPLTTPSFLTRFSIVLAILILPTPTLLPTLLGMILSNPT</sequence>
<dbReference type="InParanoid" id="Q7JMS7"/>